<feature type="domain" description="KaiC" evidence="7">
    <location>
        <begin position="6"/>
        <end position="244"/>
    </location>
</feature>
<keyword evidence="6" id="KW-0378">Hydrolase</keyword>
<dbReference type="PROSITE" id="PS51146">
    <property type="entry name" value="KAIC"/>
    <property type="match status" value="2"/>
</dbReference>
<evidence type="ECO:0000313" key="9">
    <source>
        <dbReference type="Proteomes" id="UP001259803"/>
    </source>
</evidence>
<gene>
    <name evidence="8" type="ORF">RM533_12595</name>
</gene>
<comment type="caution">
    <text evidence="8">The sequence shown here is derived from an EMBL/GenBank/DDBJ whole genome shotgun (WGS) entry which is preliminary data.</text>
</comment>
<evidence type="ECO:0000256" key="2">
    <source>
        <dbReference type="ARBA" id="ARBA00022553"/>
    </source>
</evidence>
<organism evidence="8 9">
    <name type="scientific">Croceicoccus esteveae</name>
    <dbReference type="NCBI Taxonomy" id="3075597"/>
    <lineage>
        <taxon>Bacteria</taxon>
        <taxon>Pseudomonadati</taxon>
        <taxon>Pseudomonadota</taxon>
        <taxon>Alphaproteobacteria</taxon>
        <taxon>Sphingomonadales</taxon>
        <taxon>Erythrobacteraceae</taxon>
        <taxon>Croceicoccus</taxon>
    </lineage>
</organism>
<dbReference type="EMBL" id="JAVRHS010000014">
    <property type="protein sequence ID" value="MDT0577006.1"/>
    <property type="molecule type" value="Genomic_DNA"/>
</dbReference>
<evidence type="ECO:0000256" key="3">
    <source>
        <dbReference type="ARBA" id="ARBA00022679"/>
    </source>
</evidence>
<evidence type="ECO:0000259" key="7">
    <source>
        <dbReference type="PROSITE" id="PS51146"/>
    </source>
</evidence>
<dbReference type="PRINTS" id="PR01874">
    <property type="entry name" value="DNAREPAIRADA"/>
</dbReference>
<evidence type="ECO:0000313" key="8">
    <source>
        <dbReference type="EMBL" id="MDT0577006.1"/>
    </source>
</evidence>
<keyword evidence="9" id="KW-1185">Reference proteome</keyword>
<dbReference type="InterPro" id="IPR003593">
    <property type="entry name" value="AAA+_ATPase"/>
</dbReference>
<dbReference type="InterPro" id="IPR014774">
    <property type="entry name" value="KaiC-like_dom"/>
</dbReference>
<dbReference type="Gene3D" id="3.40.50.300">
    <property type="entry name" value="P-loop containing nucleotide triphosphate hydrolases"/>
    <property type="match status" value="2"/>
</dbReference>
<dbReference type="InterPro" id="IPR051347">
    <property type="entry name" value="Circadian_clock_KaiC-rel"/>
</dbReference>
<feature type="domain" description="KaiC" evidence="7">
    <location>
        <begin position="246"/>
        <end position="478"/>
    </location>
</feature>
<evidence type="ECO:0000256" key="5">
    <source>
        <dbReference type="ARBA" id="ARBA00022777"/>
    </source>
</evidence>
<dbReference type="RefSeq" id="WP_311341580.1">
    <property type="nucleotide sequence ID" value="NZ_JAVRHS010000014.1"/>
</dbReference>
<dbReference type="Pfam" id="PF06745">
    <property type="entry name" value="ATPase"/>
    <property type="match status" value="2"/>
</dbReference>
<dbReference type="PIRSF" id="PIRSF039117">
    <property type="entry name" value="KaiC"/>
    <property type="match status" value="1"/>
</dbReference>
<dbReference type="CDD" id="cd19488">
    <property type="entry name" value="KaiC-like_N"/>
    <property type="match status" value="1"/>
</dbReference>
<keyword evidence="3" id="KW-0808">Transferase</keyword>
<protein>
    <recommendedName>
        <fullName evidence="1">non-specific serine/threonine protein kinase</fullName>
        <ecNumber evidence="1">2.7.11.1</ecNumber>
    </recommendedName>
</protein>
<dbReference type="InterPro" id="IPR010624">
    <property type="entry name" value="KaiC_dom"/>
</dbReference>
<dbReference type="SUPFAM" id="SSF52540">
    <property type="entry name" value="P-loop containing nucleoside triphosphate hydrolases"/>
    <property type="match status" value="2"/>
</dbReference>
<dbReference type="PANTHER" id="PTHR42926">
    <property type="match status" value="1"/>
</dbReference>
<evidence type="ECO:0000256" key="6">
    <source>
        <dbReference type="ARBA" id="ARBA00022801"/>
    </source>
</evidence>
<evidence type="ECO:0000256" key="4">
    <source>
        <dbReference type="ARBA" id="ARBA00022737"/>
    </source>
</evidence>
<dbReference type="PANTHER" id="PTHR42926:SF1">
    <property type="entry name" value="CIRCADIAN CLOCK OSCILLATOR PROTEIN KAIC 1"/>
    <property type="match status" value="1"/>
</dbReference>
<accession>A0ABU2ZKU4</accession>
<evidence type="ECO:0000256" key="1">
    <source>
        <dbReference type="ARBA" id="ARBA00012513"/>
    </source>
</evidence>
<reference evidence="8 9" key="1">
    <citation type="submission" date="2023-09" db="EMBL/GenBank/DDBJ databases">
        <authorList>
            <person name="Rey-Velasco X."/>
        </authorList>
    </citation>
    <scope>NUCLEOTIDE SEQUENCE [LARGE SCALE GENOMIC DNA]</scope>
    <source>
        <strain evidence="8 9">F390</strain>
    </source>
</reference>
<keyword evidence="2" id="KW-0597">Phosphoprotein</keyword>
<name>A0ABU2ZKU4_9SPHN</name>
<dbReference type="SMART" id="SM00382">
    <property type="entry name" value="AAA"/>
    <property type="match status" value="2"/>
</dbReference>
<dbReference type="InterPro" id="IPR027417">
    <property type="entry name" value="P-loop_NTPase"/>
</dbReference>
<keyword evidence="5" id="KW-0418">Kinase</keyword>
<dbReference type="Proteomes" id="UP001259803">
    <property type="component" value="Unassembled WGS sequence"/>
</dbReference>
<keyword evidence="4" id="KW-0677">Repeat</keyword>
<proteinExistence type="predicted"/>
<sequence length="492" mass="53759">MNDDDKRILTGTDGIDHILCGGLTANRLYLVEGSPGAGKTTLGLKFLLEGARHKEPVLYITLSETRQELQASARSHGWSLDGITLFEIVPEDGFGQHNEQTLLHPSDVELGETVRGIIKIVEQQSPRRVVLDSLSELRLLAQNPLRYRRQILALKHFFAKQDCTVLVLDDRSAQPGDLQLHSIAHGVMTLEQNVSDFGAERRRLRIVKMRGLQYRGGYHDFTIQKGGLCVYPRLIAAEHHTVFAADAVATGIDELDDLLGGGLFPGTTTLLAGPAGVGKTTTTIQCMITALRRGARAAYYLFDERLATLLTRSKALGMDLQPFIDNKQLAIRQIDPAELSPGEFAGAVQTAVEEDGASYVVVDSLNAYLHAMPSDNFLLLQMHELLSYLSQQGVVSLMILGQHGVTGQLRSDVDISYLADTVMLLRFFEAEGEVRKSMAVIKTRTADHERSIREFSIGNHGIAIGTPMTSLTGILSGNPQYSSNGANLLSGS</sequence>
<dbReference type="EC" id="2.7.11.1" evidence="1"/>
<dbReference type="InterPro" id="IPR030665">
    <property type="entry name" value="KaiC"/>
</dbReference>